<dbReference type="SUPFAM" id="SSF48452">
    <property type="entry name" value="TPR-like"/>
    <property type="match status" value="2"/>
</dbReference>
<keyword evidence="7" id="KW-1185">Reference proteome</keyword>
<name>A0A1N7KLF6_9BACT</name>
<evidence type="ECO:0000313" key="7">
    <source>
        <dbReference type="Proteomes" id="UP000186917"/>
    </source>
</evidence>
<dbReference type="SUPFAM" id="SSF55874">
    <property type="entry name" value="ATPase domain of HSP90 chaperone/DNA topoisomerase II/histidine kinase"/>
    <property type="match status" value="1"/>
</dbReference>
<keyword evidence="1" id="KW-0802">TPR repeat</keyword>
<dbReference type="Pfam" id="PF06580">
    <property type="entry name" value="His_kinase"/>
    <property type="match status" value="1"/>
</dbReference>
<keyword evidence="2" id="KW-0175">Coiled coil</keyword>
<organism evidence="6 7">
    <name type="scientific">Filimonas lacunae</name>
    <dbReference type="NCBI Taxonomy" id="477680"/>
    <lineage>
        <taxon>Bacteria</taxon>
        <taxon>Pseudomonadati</taxon>
        <taxon>Bacteroidota</taxon>
        <taxon>Chitinophagia</taxon>
        <taxon>Chitinophagales</taxon>
        <taxon>Chitinophagaceae</taxon>
        <taxon>Filimonas</taxon>
    </lineage>
</organism>
<feature type="signal peptide" evidence="4">
    <location>
        <begin position="1"/>
        <end position="25"/>
    </location>
</feature>
<dbReference type="InterPro" id="IPR011990">
    <property type="entry name" value="TPR-like_helical_dom_sf"/>
</dbReference>
<proteinExistence type="predicted"/>
<dbReference type="InterPro" id="IPR010559">
    <property type="entry name" value="Sig_transdc_His_kin_internal"/>
</dbReference>
<dbReference type="Proteomes" id="UP000186917">
    <property type="component" value="Unassembled WGS sequence"/>
</dbReference>
<dbReference type="EMBL" id="FTOR01000001">
    <property type="protein sequence ID" value="SIS62442.1"/>
    <property type="molecule type" value="Genomic_DNA"/>
</dbReference>
<dbReference type="GO" id="GO:0000155">
    <property type="term" value="F:phosphorelay sensor kinase activity"/>
    <property type="evidence" value="ECO:0007669"/>
    <property type="project" value="InterPro"/>
</dbReference>
<dbReference type="Gene3D" id="3.30.565.10">
    <property type="entry name" value="Histidine kinase-like ATPase, C-terminal domain"/>
    <property type="match status" value="1"/>
</dbReference>
<keyword evidence="4" id="KW-0732">Signal</keyword>
<evidence type="ECO:0000256" key="1">
    <source>
        <dbReference type="PROSITE-ProRule" id="PRU00339"/>
    </source>
</evidence>
<feature type="repeat" description="TPR" evidence="1">
    <location>
        <begin position="120"/>
        <end position="153"/>
    </location>
</feature>
<dbReference type="RefSeq" id="WP_076374955.1">
    <property type="nucleotide sequence ID" value="NZ_AP017422.1"/>
</dbReference>
<dbReference type="Pfam" id="PF13432">
    <property type="entry name" value="TPR_16"/>
    <property type="match status" value="1"/>
</dbReference>
<keyword evidence="3" id="KW-1133">Transmembrane helix</keyword>
<gene>
    <name evidence="6" type="ORF">SAMN05421788_101284</name>
</gene>
<feature type="coiled-coil region" evidence="2">
    <location>
        <begin position="308"/>
        <end position="344"/>
    </location>
</feature>
<dbReference type="GO" id="GO:0016020">
    <property type="term" value="C:membrane"/>
    <property type="evidence" value="ECO:0007669"/>
    <property type="project" value="InterPro"/>
</dbReference>
<reference evidence="7" key="1">
    <citation type="submission" date="2017-01" db="EMBL/GenBank/DDBJ databases">
        <authorList>
            <person name="Varghese N."/>
            <person name="Submissions S."/>
        </authorList>
    </citation>
    <scope>NUCLEOTIDE SEQUENCE [LARGE SCALE GENOMIC DNA]</scope>
    <source>
        <strain evidence="7">DSM 21054</strain>
    </source>
</reference>
<dbReference type="STRING" id="477680.SAMN05421788_101284"/>
<evidence type="ECO:0000256" key="4">
    <source>
        <dbReference type="SAM" id="SignalP"/>
    </source>
</evidence>
<dbReference type="PANTHER" id="PTHR34220">
    <property type="entry name" value="SENSOR HISTIDINE KINASE YPDA"/>
    <property type="match status" value="1"/>
</dbReference>
<dbReference type="PROSITE" id="PS50005">
    <property type="entry name" value="TPR"/>
    <property type="match status" value="2"/>
</dbReference>
<keyword evidence="3" id="KW-0472">Membrane</keyword>
<dbReference type="OrthoDB" id="607947at2"/>
<dbReference type="AlphaFoldDB" id="A0A1N7KLF6"/>
<feature type="repeat" description="TPR" evidence="1">
    <location>
        <begin position="80"/>
        <end position="113"/>
    </location>
</feature>
<dbReference type="InterPro" id="IPR036890">
    <property type="entry name" value="HATPase_C_sf"/>
</dbReference>
<dbReference type="PANTHER" id="PTHR34220:SF7">
    <property type="entry name" value="SENSOR HISTIDINE KINASE YPDA"/>
    <property type="match status" value="1"/>
</dbReference>
<evidence type="ECO:0000259" key="5">
    <source>
        <dbReference type="Pfam" id="PF06580"/>
    </source>
</evidence>
<evidence type="ECO:0000256" key="2">
    <source>
        <dbReference type="SAM" id="Coils"/>
    </source>
</evidence>
<evidence type="ECO:0000313" key="6">
    <source>
        <dbReference type="EMBL" id="SIS62442.1"/>
    </source>
</evidence>
<sequence>MNKLLLFLQKCLVCVCILSAPVTYAQPSATDTTSTSDARSRQTLAQADTFITKGKPDSAIQLLQQYMATAGNTIGKYSLQKAHLGLGKAYLLREQFDESLQHYLTSLSYNKLDSTNKETADAYIGMGVVYSRLRNFPQAEAYLQKALSILQQPDKDRLKALVNLAGVYMEAGNQQHILPTHQEALALAAHLKAAMVSAVLYTNLSNYYLKNSNWTQAISTAQQSMHIRDSLKKPLSVITLNNLGYALVQSGNIPAGVSYYQQALPTATLNEKKQLLYNLANAMNAAGNYQQAVQYFQQYDTVKDSIAKKQYEQKVAELTTTYETAQKQQRINTLEAENKARKKQIIQLAIGAILLLTLLAGIVYLRFKNLRVKQLLEQSRMKRQLLQVQLNPHFLFNALNHIQQYIYKNDAANSMTYLASFSRLMRLILENSEKEYTTLEEELEMLRHYITLQQSGTPTFDFELQVSPELATDSIDIPIMLLQPFVENAIIHGVKKRENGKLLLRAEAQPPFLHITIADNGTGIQLATDHAPNSLHRSMGSTIVNQRIAEFNKTNLFKIRLQIEPTSNTTTYPGTTVHLYIPVKANEP</sequence>
<evidence type="ECO:0000256" key="3">
    <source>
        <dbReference type="SAM" id="Phobius"/>
    </source>
</evidence>
<feature type="domain" description="Signal transduction histidine kinase internal region" evidence="5">
    <location>
        <begin position="383"/>
        <end position="454"/>
    </location>
</feature>
<dbReference type="Gene3D" id="1.25.40.10">
    <property type="entry name" value="Tetratricopeptide repeat domain"/>
    <property type="match status" value="2"/>
</dbReference>
<dbReference type="InterPro" id="IPR019734">
    <property type="entry name" value="TPR_rpt"/>
</dbReference>
<accession>A0A1N7KLF6</accession>
<feature type="transmembrane region" description="Helical" evidence="3">
    <location>
        <begin position="345"/>
        <end position="365"/>
    </location>
</feature>
<dbReference type="Pfam" id="PF13424">
    <property type="entry name" value="TPR_12"/>
    <property type="match status" value="1"/>
</dbReference>
<keyword evidence="3" id="KW-0812">Transmembrane</keyword>
<dbReference type="InterPro" id="IPR050640">
    <property type="entry name" value="Bact_2-comp_sensor_kinase"/>
</dbReference>
<feature type="chain" id="PRO_5013383395" evidence="4">
    <location>
        <begin position="26"/>
        <end position="588"/>
    </location>
</feature>
<dbReference type="SMART" id="SM00028">
    <property type="entry name" value="TPR"/>
    <property type="match status" value="5"/>
</dbReference>
<protein>
    <submittedName>
        <fullName evidence="6">Tetratricopeptide repeat-containing protein</fullName>
    </submittedName>
</protein>